<protein>
    <submittedName>
        <fullName evidence="2">Uncharacterized protein</fullName>
    </submittedName>
</protein>
<dbReference type="GO" id="GO:0070611">
    <property type="term" value="F:histone H3R2 methyltransferase activity"/>
    <property type="evidence" value="ECO:0007669"/>
    <property type="project" value="TreeGrafter"/>
</dbReference>
<dbReference type="PANTHER" id="PTHR11006">
    <property type="entry name" value="PROTEIN ARGININE N-METHYLTRANSFERASE"/>
    <property type="match status" value="1"/>
</dbReference>
<keyword evidence="1" id="KW-0949">S-adenosyl-L-methionine</keyword>
<dbReference type="GeneTree" id="ENSGT00940000164013"/>
<dbReference type="InterPro" id="IPR025799">
    <property type="entry name" value="Arg_MeTrfase"/>
</dbReference>
<dbReference type="eggNOG" id="KOG1500">
    <property type="taxonomic scope" value="Eukaryota"/>
</dbReference>
<reference evidence="2" key="1">
    <citation type="submission" date="2024-06" db="UniProtKB">
        <authorList>
            <consortium name="Ensembl"/>
        </authorList>
    </citation>
    <scope>IDENTIFICATION</scope>
</reference>
<dbReference type="EMBL" id="AEYP01065456">
    <property type="status" value="NOT_ANNOTATED_CDS"/>
    <property type="molecule type" value="Genomic_DNA"/>
</dbReference>
<evidence type="ECO:0000256" key="1">
    <source>
        <dbReference type="ARBA" id="ARBA00022691"/>
    </source>
</evidence>
<dbReference type="InParanoid" id="M3Y183"/>
<dbReference type="AlphaFoldDB" id="M3Y183"/>
<evidence type="ECO:0000313" key="2">
    <source>
        <dbReference type="Ensembl" id="ENSMPUP00000005084.1"/>
    </source>
</evidence>
<dbReference type="EMBL" id="AEYP01065455">
    <property type="status" value="NOT_ANNOTATED_CDS"/>
    <property type="molecule type" value="Genomic_DNA"/>
</dbReference>
<dbReference type="Ensembl" id="ENSMPUT00000005169.1">
    <property type="protein sequence ID" value="ENSMPUP00000005084.1"/>
    <property type="gene ID" value="ENSMPUG00000005120.1"/>
</dbReference>
<organism evidence="2">
    <name type="scientific">Mustela putorius furo</name>
    <name type="common">European domestic ferret</name>
    <name type="synonym">Mustela furo</name>
    <dbReference type="NCBI Taxonomy" id="9669"/>
    <lineage>
        <taxon>Eukaryota</taxon>
        <taxon>Metazoa</taxon>
        <taxon>Chordata</taxon>
        <taxon>Craniata</taxon>
        <taxon>Vertebrata</taxon>
        <taxon>Euteleostomi</taxon>
        <taxon>Mammalia</taxon>
        <taxon>Eutheria</taxon>
        <taxon>Laurasiatheria</taxon>
        <taxon>Carnivora</taxon>
        <taxon>Caniformia</taxon>
        <taxon>Musteloidea</taxon>
        <taxon>Mustelidae</taxon>
        <taxon>Mustelinae</taxon>
        <taxon>Mustela</taxon>
    </lineage>
</organism>
<accession>M3Y183</accession>
<sequence length="131" mass="15129">MLFPTFGDIHLAPFSDEQLYMEHYSRANFWCQHCFYGVNLSSLRAAAVDEYFRQPIVDTFDIRILMARTVKYTVNFMDAEEADLHRFVNTSVALDFYTLPLAHPQTLVQGFATHAGERAELGVSPRTVQRY</sequence>
<name>M3Y183_MUSPF</name>
<dbReference type="STRING" id="9669.ENSMPUP00000005084"/>
<dbReference type="EMBL" id="AEYP01065454">
    <property type="status" value="NOT_ANNOTATED_CDS"/>
    <property type="molecule type" value="Genomic_DNA"/>
</dbReference>
<proteinExistence type="predicted"/>
<dbReference type="Gene3D" id="2.70.160.11">
    <property type="entry name" value="Hnrnp arginine n-methyltransferase1"/>
    <property type="match status" value="1"/>
</dbReference>
<dbReference type="PANTHER" id="PTHR11006:SF49">
    <property type="entry name" value="HISTONE-ARGININE METHYLTRANSFERASE CARM1"/>
    <property type="match status" value="1"/>
</dbReference>
<dbReference type="HOGENOM" id="CLU_1926902_0_0_1"/>